<keyword evidence="1" id="KW-0812">Transmembrane</keyword>
<evidence type="ECO:0008006" key="5">
    <source>
        <dbReference type="Google" id="ProtNLM"/>
    </source>
</evidence>
<feature type="transmembrane region" description="Helical" evidence="1">
    <location>
        <begin position="467"/>
        <end position="487"/>
    </location>
</feature>
<dbReference type="AlphaFoldDB" id="A0A7Y2L6I2"/>
<keyword evidence="2" id="KW-0732">Signal</keyword>
<evidence type="ECO:0000256" key="1">
    <source>
        <dbReference type="SAM" id="Phobius"/>
    </source>
</evidence>
<keyword evidence="1" id="KW-0472">Membrane</keyword>
<feature type="transmembrane region" description="Helical" evidence="1">
    <location>
        <begin position="437"/>
        <end position="455"/>
    </location>
</feature>
<keyword evidence="1" id="KW-1133">Transmembrane helix</keyword>
<feature type="transmembrane region" description="Helical" evidence="1">
    <location>
        <begin position="585"/>
        <end position="606"/>
    </location>
</feature>
<evidence type="ECO:0000256" key="2">
    <source>
        <dbReference type="SAM" id="SignalP"/>
    </source>
</evidence>
<feature type="transmembrane region" description="Helical" evidence="1">
    <location>
        <begin position="646"/>
        <end position="666"/>
    </location>
</feature>
<feature type="transmembrane region" description="Helical" evidence="1">
    <location>
        <begin position="411"/>
        <end position="431"/>
    </location>
</feature>
<gene>
    <name evidence="3" type="ORF">HKI81_04880</name>
</gene>
<feature type="transmembrane region" description="Helical" evidence="1">
    <location>
        <begin position="533"/>
        <end position="552"/>
    </location>
</feature>
<feature type="transmembrane region" description="Helical" evidence="1">
    <location>
        <begin position="678"/>
        <end position="695"/>
    </location>
</feature>
<evidence type="ECO:0000313" key="4">
    <source>
        <dbReference type="Proteomes" id="UP000529861"/>
    </source>
</evidence>
<name>A0A7Y2L6I2_9THEO</name>
<feature type="transmembrane region" description="Helical" evidence="1">
    <location>
        <begin position="386"/>
        <end position="404"/>
    </location>
</feature>
<reference evidence="3 4" key="1">
    <citation type="submission" date="2020-04" db="EMBL/GenBank/DDBJ databases">
        <title>Draft genome sequence of Caldanaerobacter sunterraneus. strain 1523vc isolated from Griffin hot spring, Kamchatka, Russia.</title>
        <authorList>
            <person name="Toshchakov S.V."/>
            <person name="Podosokorskaya O.A."/>
            <person name="Kublanov I.V."/>
            <person name="Korzhenkov A."/>
            <person name="Patrushev M.V."/>
        </authorList>
    </citation>
    <scope>NUCLEOTIDE SEQUENCE [LARGE SCALE GENOMIC DNA]</scope>
    <source>
        <strain evidence="3 4">1523vc</strain>
    </source>
</reference>
<protein>
    <recommendedName>
        <fullName evidence="5">Phosphoglyceromutase</fullName>
    </recommendedName>
</protein>
<feature type="transmembrane region" description="Helical" evidence="1">
    <location>
        <begin position="507"/>
        <end position="526"/>
    </location>
</feature>
<organism evidence="3 4">
    <name type="scientific">Caldanaerobacter subterraneus</name>
    <dbReference type="NCBI Taxonomy" id="911092"/>
    <lineage>
        <taxon>Bacteria</taxon>
        <taxon>Bacillati</taxon>
        <taxon>Bacillota</taxon>
        <taxon>Clostridia</taxon>
        <taxon>Thermoanaerobacterales</taxon>
        <taxon>Thermoanaerobacteraceae</taxon>
        <taxon>Caldanaerobacter</taxon>
    </lineage>
</organism>
<feature type="transmembrane region" description="Helical" evidence="1">
    <location>
        <begin position="701"/>
        <end position="719"/>
    </location>
</feature>
<comment type="caution">
    <text evidence="3">The sequence shown here is derived from an EMBL/GenBank/DDBJ whole genome shotgun (WGS) entry which is preliminary data.</text>
</comment>
<dbReference type="SUPFAM" id="SSF53649">
    <property type="entry name" value="Alkaline phosphatase-like"/>
    <property type="match status" value="1"/>
</dbReference>
<dbReference type="Proteomes" id="UP000529861">
    <property type="component" value="Unassembled WGS sequence"/>
</dbReference>
<feature type="chain" id="PRO_5031457464" description="Phosphoglyceromutase" evidence="2">
    <location>
        <begin position="24"/>
        <end position="726"/>
    </location>
</feature>
<accession>A0A7Y2L6I2</accession>
<dbReference type="RefSeq" id="WP_170270719.1">
    <property type="nucleotide sequence ID" value="NZ_JABEQB010000010.1"/>
</dbReference>
<dbReference type="InterPro" id="IPR017850">
    <property type="entry name" value="Alkaline_phosphatase_core_sf"/>
</dbReference>
<sequence length="726" mass="79811">MKKFIASLLMLLFIFSSISHPLASPSQNSNKLTVLFILDRTGIEDLKKYDLPNIKKLMEKGSLALMNTRTAGSYSEPAAYLTIGTGTRAAVGEMGGLCFNKNEAYAYTSAENLYHLYTGREVGDNDIVNIGIQDLISQASNLNYTVTPGLLGQILKEHGINVYVFGNGDVKTPYGTAYNRYAALIGMDKEGLARGDVSESLLLRDENSPYMVKANYKKLYEKFLEASKEGGLIIIDPGDTLRADAFSKYTTPSLANSYKEKALKEADELIGKILNHMNLSKDLFIALSPYPSSSDISKNNLITPVIVAGPSFSKGLAISNTTKREGIVTNLDIAPTILKYFNISPPIEMLGHPIKTIPSDNALSKLLKDDEMIVSVHNARTPILKGYASIFIILVILYIVLLFIKKDYLGYISPLLLAVITVPLTFLILPLLGPLNLYSNVIAIVLITIAIDLLVMLSSKKDLDRVMIISLITSFAILVDLVLHAPLMKNSLLGYDVISGARYYGIGNEYMGVLLGSLIMGTALFTEKYPKKIVKATTFLLFIAAFFLMVMPQFGAKVGAFITGFMAFGTVILMMSGVKITKKHFLIMFVLMAISLTLMFAISTFLGTMTHMAQTTLIVKAEGINSLFQIFARKLQMELKLMKYTIWSWVLVISIVALFVVSYKPTGVLQEAFKNHKYIYTGFFGSIVGMLFALGFNDAGIVAAATMCIYAIPPILLLLQKNENHG</sequence>
<feature type="transmembrane region" description="Helical" evidence="1">
    <location>
        <begin position="558"/>
        <end position="578"/>
    </location>
</feature>
<evidence type="ECO:0000313" key="3">
    <source>
        <dbReference type="EMBL" id="NNG66575.1"/>
    </source>
</evidence>
<feature type="signal peptide" evidence="2">
    <location>
        <begin position="1"/>
        <end position="23"/>
    </location>
</feature>
<proteinExistence type="predicted"/>
<dbReference type="EMBL" id="JABEQB010000010">
    <property type="protein sequence ID" value="NNG66575.1"/>
    <property type="molecule type" value="Genomic_DNA"/>
</dbReference>
<dbReference type="Gene3D" id="3.40.720.10">
    <property type="entry name" value="Alkaline Phosphatase, subunit A"/>
    <property type="match status" value="1"/>
</dbReference>